<feature type="domain" description="HTH-like" evidence="1">
    <location>
        <begin position="57"/>
        <end position="102"/>
    </location>
</feature>
<sequence length="103" mass="12491">LRFFCDCLRGCRTQSEIIEMERQRPAGLSRNRFCKYMKLNRSTLYYQPKGESEENLEMMRIIDKYHTEHPTSGVVHMRDMLRLRGYSVNEKRVRRLMRKMGIL</sequence>
<evidence type="ECO:0000313" key="2">
    <source>
        <dbReference type="EMBL" id="TFH93739.1"/>
    </source>
</evidence>
<gene>
    <name evidence="2" type="ORF">E4P47_10335</name>
</gene>
<evidence type="ECO:0000259" key="1">
    <source>
        <dbReference type="Pfam" id="PF13276"/>
    </source>
</evidence>
<reference evidence="2 3" key="1">
    <citation type="submission" date="2019-03" db="EMBL/GenBank/DDBJ databases">
        <title>Porphyromonas levii Isolated from the Uterus of Dairy Cows.</title>
        <authorList>
            <person name="Francis A.M."/>
        </authorList>
    </citation>
    <scope>NUCLEOTIDE SEQUENCE [LARGE SCALE GENOMIC DNA]</scope>
    <source>
        <strain evidence="2 3">AF5678</strain>
    </source>
</reference>
<proteinExistence type="predicted"/>
<dbReference type="Proteomes" id="UP000297225">
    <property type="component" value="Unassembled WGS sequence"/>
</dbReference>
<dbReference type="Pfam" id="PF13276">
    <property type="entry name" value="HTH_21"/>
    <property type="match status" value="1"/>
</dbReference>
<keyword evidence="3" id="KW-1185">Reference proteome</keyword>
<comment type="caution">
    <text evidence="2">The sequence shown here is derived from an EMBL/GenBank/DDBJ whole genome shotgun (WGS) entry which is preliminary data.</text>
</comment>
<name>A0A4Y8WM04_9PORP</name>
<accession>A0A4Y8WM04</accession>
<feature type="non-terminal residue" evidence="2">
    <location>
        <position position="1"/>
    </location>
</feature>
<evidence type="ECO:0000313" key="3">
    <source>
        <dbReference type="Proteomes" id="UP000297225"/>
    </source>
</evidence>
<organism evidence="2 3">
    <name type="scientific">Porphyromonas levii</name>
    <dbReference type="NCBI Taxonomy" id="28114"/>
    <lineage>
        <taxon>Bacteria</taxon>
        <taxon>Pseudomonadati</taxon>
        <taxon>Bacteroidota</taxon>
        <taxon>Bacteroidia</taxon>
        <taxon>Bacteroidales</taxon>
        <taxon>Porphyromonadaceae</taxon>
        <taxon>Porphyromonas</taxon>
    </lineage>
</organism>
<feature type="non-terminal residue" evidence="2">
    <location>
        <position position="103"/>
    </location>
</feature>
<protein>
    <submittedName>
        <fullName evidence="2">Transposase</fullName>
    </submittedName>
</protein>
<dbReference type="AlphaFoldDB" id="A0A4Y8WM04"/>
<dbReference type="InterPro" id="IPR025948">
    <property type="entry name" value="HTH-like_dom"/>
</dbReference>
<dbReference type="EMBL" id="SPNC01000393">
    <property type="protein sequence ID" value="TFH93739.1"/>
    <property type="molecule type" value="Genomic_DNA"/>
</dbReference>